<dbReference type="Gene3D" id="3.30.530.20">
    <property type="match status" value="1"/>
</dbReference>
<dbReference type="InterPro" id="IPR019587">
    <property type="entry name" value="Polyketide_cyclase/dehydratase"/>
</dbReference>
<dbReference type="SUPFAM" id="SSF55961">
    <property type="entry name" value="Bet v1-like"/>
    <property type="match status" value="1"/>
</dbReference>
<evidence type="ECO:0000313" key="1">
    <source>
        <dbReference type="EMBL" id="MDT0442490.1"/>
    </source>
</evidence>
<keyword evidence="2" id="KW-1185">Reference proteome</keyword>
<dbReference type="RefSeq" id="WP_311616917.1">
    <property type="nucleotide sequence ID" value="NZ_JAVREV010000003.1"/>
</dbReference>
<name>A0ABU2S330_9ACTN</name>
<dbReference type="Pfam" id="PF10604">
    <property type="entry name" value="Polyketide_cyc2"/>
    <property type="match status" value="1"/>
</dbReference>
<sequence>MAVRPVLIRRPPSAVWAVLADGTRYAEWVVGTAGSQPVEGTWPEVGAALRYTVKVGPATLHGRTVVRACEPVGVLELEAASRLVGTARIGIDLRPWGEENTLVTIDEHPLTGPGGRLHNMLSEALLQIRNRRMVRRLAQVVEADSAPPPGGR</sequence>
<evidence type="ECO:0000313" key="2">
    <source>
        <dbReference type="Proteomes" id="UP001183615"/>
    </source>
</evidence>
<dbReference type="CDD" id="cd07812">
    <property type="entry name" value="SRPBCC"/>
    <property type="match status" value="1"/>
</dbReference>
<reference evidence="2" key="1">
    <citation type="submission" date="2023-07" db="EMBL/GenBank/DDBJ databases">
        <title>30 novel species of actinomycetes from the DSMZ collection.</title>
        <authorList>
            <person name="Nouioui I."/>
        </authorList>
    </citation>
    <scope>NUCLEOTIDE SEQUENCE [LARGE SCALE GENOMIC DNA]</scope>
    <source>
        <strain evidence="2">DSM 41886</strain>
    </source>
</reference>
<gene>
    <name evidence="1" type="ORF">RM779_07755</name>
</gene>
<accession>A0ABU2S330</accession>
<proteinExistence type="predicted"/>
<comment type="caution">
    <text evidence="1">The sequence shown here is derived from an EMBL/GenBank/DDBJ whole genome shotgun (WGS) entry which is preliminary data.</text>
</comment>
<protein>
    <submittedName>
        <fullName evidence="1">SRPBCC family protein</fullName>
    </submittedName>
</protein>
<dbReference type="EMBL" id="JAVREV010000003">
    <property type="protein sequence ID" value="MDT0442490.1"/>
    <property type="molecule type" value="Genomic_DNA"/>
</dbReference>
<organism evidence="1 2">
    <name type="scientific">Streptomyces johnsoniae</name>
    <dbReference type="NCBI Taxonomy" id="3075532"/>
    <lineage>
        <taxon>Bacteria</taxon>
        <taxon>Bacillati</taxon>
        <taxon>Actinomycetota</taxon>
        <taxon>Actinomycetes</taxon>
        <taxon>Kitasatosporales</taxon>
        <taxon>Streptomycetaceae</taxon>
        <taxon>Streptomyces</taxon>
    </lineage>
</organism>
<dbReference type="InterPro" id="IPR023393">
    <property type="entry name" value="START-like_dom_sf"/>
</dbReference>
<dbReference type="Proteomes" id="UP001183615">
    <property type="component" value="Unassembled WGS sequence"/>
</dbReference>